<comment type="caution">
    <text evidence="2">The sequence shown here is derived from an EMBL/GenBank/DDBJ whole genome shotgun (WGS) entry which is preliminary data.</text>
</comment>
<dbReference type="Gene3D" id="3.40.630.10">
    <property type="entry name" value="Zn peptidases"/>
    <property type="match status" value="1"/>
</dbReference>
<evidence type="ECO:0000313" key="2">
    <source>
        <dbReference type="EMBL" id="NSG84129.1"/>
    </source>
</evidence>
<evidence type="ECO:0000259" key="1">
    <source>
        <dbReference type="Pfam" id="PF04389"/>
    </source>
</evidence>
<dbReference type="PANTHER" id="PTHR12147">
    <property type="entry name" value="METALLOPEPTIDASE M28 FAMILY MEMBER"/>
    <property type="match status" value="1"/>
</dbReference>
<accession>A0ABX2H408</accession>
<protein>
    <submittedName>
        <fullName evidence="2">Zn-dependent exopeptidase M28</fullName>
    </submittedName>
</protein>
<sequence>MNLTNIFESTDFVHASGTKEELQVAEFLKGQCEELGVTAKIEAFRVAMGNIEESHLFADGKEIPCKAFNCCGSGVVEGELYYMPGTDPVSVAGAKDKIVLLDTQGIGFFGYQDLMKAGAKGIIFQYGNVHFPNTDIDQRDLREAVVGEERKVLCAMIHSSQAVELVKNKVKNIRLEVFQKEYDGQSHNVVAELPGKRDEFIVLTAHYDTTSLSHGAYDNMSGCAGLLGIMEQLKGKELNYGLRLVFCGSEERGLLGSKAYVRDHKEELEKIVLNINLDMIGTYLGKFIACVSAEDKLVHYISYMAAETGFPVEAKSGVYSSDSTPFADGGVPALSFARISSPNVTPIHCRYDVKEVMSMEQLQRDIDFLVKFTQHFANAVVCPVAREIPEKIKKELDEYLFRKRKEQ</sequence>
<proteinExistence type="predicted"/>
<evidence type="ECO:0000313" key="3">
    <source>
        <dbReference type="Proteomes" id="UP001644719"/>
    </source>
</evidence>
<dbReference type="Pfam" id="PF04389">
    <property type="entry name" value="Peptidase_M28"/>
    <property type="match status" value="1"/>
</dbReference>
<keyword evidence="3" id="KW-1185">Reference proteome</keyword>
<dbReference type="Gene3D" id="3.50.30.30">
    <property type="match status" value="1"/>
</dbReference>
<dbReference type="InterPro" id="IPR045175">
    <property type="entry name" value="M28_fam"/>
</dbReference>
<dbReference type="InterPro" id="IPR007484">
    <property type="entry name" value="Peptidase_M28"/>
</dbReference>
<dbReference type="PANTHER" id="PTHR12147:SF26">
    <property type="entry name" value="PEPTIDASE M28 DOMAIN-CONTAINING PROTEIN"/>
    <property type="match status" value="1"/>
</dbReference>
<reference evidence="2 3" key="1">
    <citation type="journal article" date="2020" name="Cell Host Microbe">
        <title>Functional and Genomic Variation between Human-Derived Isolates of Lachnospiraceae Reveals Inter- and Intra-Species Diversity.</title>
        <authorList>
            <person name="Sorbara M.T."/>
            <person name="Littmann E.R."/>
            <person name="Fontana E."/>
            <person name="Moody T.U."/>
            <person name="Kohout C.E."/>
            <person name="Gjonbalaj M."/>
            <person name="Eaton V."/>
            <person name="Seok R."/>
            <person name="Leiner I.M."/>
            <person name="Pamer E.G."/>
        </authorList>
    </citation>
    <scope>NUCLEOTIDE SEQUENCE [LARGE SCALE GENOMIC DNA]</scope>
    <source>
        <strain evidence="2 3">MSK.17.74</strain>
    </source>
</reference>
<feature type="domain" description="Peptidase M28" evidence="1">
    <location>
        <begin position="188"/>
        <end position="364"/>
    </location>
</feature>
<dbReference type="RefSeq" id="WP_173769154.1">
    <property type="nucleotide sequence ID" value="NZ_JAAITS010000003.1"/>
</dbReference>
<dbReference type="Proteomes" id="UP001644719">
    <property type="component" value="Unassembled WGS sequence"/>
</dbReference>
<organism evidence="2 3">
    <name type="scientific">Blautia faecis</name>
    <dbReference type="NCBI Taxonomy" id="871665"/>
    <lineage>
        <taxon>Bacteria</taxon>
        <taxon>Bacillati</taxon>
        <taxon>Bacillota</taxon>
        <taxon>Clostridia</taxon>
        <taxon>Lachnospirales</taxon>
        <taxon>Lachnospiraceae</taxon>
        <taxon>Blautia</taxon>
    </lineage>
</organism>
<dbReference type="SUPFAM" id="SSF53187">
    <property type="entry name" value="Zn-dependent exopeptidases"/>
    <property type="match status" value="1"/>
</dbReference>
<gene>
    <name evidence="2" type="ORF">G5B17_01465</name>
</gene>
<name>A0ABX2H408_9FIRM</name>
<dbReference type="EMBL" id="JAAITS010000003">
    <property type="protein sequence ID" value="NSG84129.1"/>
    <property type="molecule type" value="Genomic_DNA"/>
</dbReference>
<dbReference type="GeneID" id="69513037"/>